<evidence type="ECO:0000256" key="1">
    <source>
        <dbReference type="ARBA" id="ARBA00022679"/>
    </source>
</evidence>
<dbReference type="GO" id="GO:0009103">
    <property type="term" value="P:lipopolysaccharide biosynthetic process"/>
    <property type="evidence" value="ECO:0007669"/>
    <property type="project" value="TreeGrafter"/>
</dbReference>
<dbReference type="PANTHER" id="PTHR46401:SF2">
    <property type="entry name" value="GLYCOSYLTRANSFERASE WBBK-RELATED"/>
    <property type="match status" value="1"/>
</dbReference>
<protein>
    <submittedName>
        <fullName evidence="4">Glycosyltransferase</fullName>
    </submittedName>
</protein>
<dbReference type="InterPro" id="IPR022623">
    <property type="entry name" value="Glyco_trans_4"/>
</dbReference>
<dbReference type="GO" id="GO:0016757">
    <property type="term" value="F:glycosyltransferase activity"/>
    <property type="evidence" value="ECO:0007669"/>
    <property type="project" value="InterPro"/>
</dbReference>
<dbReference type="AlphaFoldDB" id="A0A4S5BTH2"/>
<dbReference type="Pfam" id="PF12000">
    <property type="entry name" value="Glyco_trans_4_3"/>
    <property type="match status" value="1"/>
</dbReference>
<comment type="caution">
    <text evidence="4">The sequence shown here is derived from an EMBL/GenBank/DDBJ whole genome shotgun (WGS) entry which is preliminary data.</text>
</comment>
<dbReference type="Proteomes" id="UP000306236">
    <property type="component" value="Unassembled WGS sequence"/>
</dbReference>
<feature type="domain" description="Glycosyl transferase family 4" evidence="3">
    <location>
        <begin position="53"/>
        <end position="193"/>
    </location>
</feature>
<sequence>MNKKPTIVFVSAVCPAQHSLLCQHLNETGLANSWYLTTPGHAQKYADTYRNLLGFQPDGNIVAAQSYYYTDKLERSARIGRGVLKAIQEFEKKQPIDLIVAHSLWGAPHFLYGETNAAIVSYIEFPSYKAHGWDAAYPPDLAQRMGDRNMEMLHFHQVLNSDLTIVPSQHARSLFPDSLKPHIAVQFEGFDIQPQPRPADRVDTRFTVGFAARDLSSAKGLETFVRLVDKLVQDGDGQAMRFVAIGDPQASTYGYEQQWVERLRNPAIKSFLDYLFSIYPRAAKAIELYGKLPYEEFSAMLGSIDVFLYPLRWGVANWGLMEILARGGCIIGANWGFVPELIEHDVNGMLAPDSDEAWLAAIRQLQADPTRRARYSAAARRTGEAFHISKIAPRYMQLFELALAKRQVQAMATRRIG</sequence>
<keyword evidence="5" id="KW-1185">Reference proteome</keyword>
<dbReference type="EMBL" id="SSWX01000006">
    <property type="protein sequence ID" value="THJ34573.1"/>
    <property type="molecule type" value="Genomic_DNA"/>
</dbReference>
<accession>A0A4S5BTH2</accession>
<dbReference type="PANTHER" id="PTHR46401">
    <property type="entry name" value="GLYCOSYLTRANSFERASE WBBK-RELATED"/>
    <property type="match status" value="1"/>
</dbReference>
<proteinExistence type="predicted"/>
<reference evidence="4 5" key="1">
    <citation type="submission" date="2019-04" db="EMBL/GenBank/DDBJ databases">
        <title>Lampropedia sp YIM MLB12 draf genome.</title>
        <authorList>
            <person name="Wang Y.-X."/>
        </authorList>
    </citation>
    <scope>NUCLEOTIDE SEQUENCE [LARGE SCALE GENOMIC DNA]</scope>
    <source>
        <strain evidence="4 5">YIM MLB12</strain>
    </source>
</reference>
<dbReference type="SUPFAM" id="SSF53756">
    <property type="entry name" value="UDP-Glycosyltransferase/glycogen phosphorylase"/>
    <property type="match status" value="1"/>
</dbReference>
<organism evidence="4 5">
    <name type="scientific">Lampropedia aestuarii</name>
    <dbReference type="NCBI Taxonomy" id="2562762"/>
    <lineage>
        <taxon>Bacteria</taxon>
        <taxon>Pseudomonadati</taxon>
        <taxon>Pseudomonadota</taxon>
        <taxon>Betaproteobacteria</taxon>
        <taxon>Burkholderiales</taxon>
        <taxon>Comamonadaceae</taxon>
        <taxon>Lampropedia</taxon>
    </lineage>
</organism>
<evidence type="ECO:0000259" key="3">
    <source>
        <dbReference type="Pfam" id="PF12000"/>
    </source>
</evidence>
<feature type="domain" description="Glycosyl transferase family 1" evidence="2">
    <location>
        <begin position="203"/>
        <end position="381"/>
    </location>
</feature>
<dbReference type="Pfam" id="PF00534">
    <property type="entry name" value="Glycos_transf_1"/>
    <property type="match status" value="1"/>
</dbReference>
<dbReference type="OrthoDB" id="5416057at2"/>
<evidence type="ECO:0000259" key="2">
    <source>
        <dbReference type="Pfam" id="PF00534"/>
    </source>
</evidence>
<gene>
    <name evidence="4" type="ORF">E8K88_06175</name>
</gene>
<dbReference type="RefSeq" id="WP_136405783.1">
    <property type="nucleotide sequence ID" value="NZ_JARXRQ010000009.1"/>
</dbReference>
<keyword evidence="1 4" id="KW-0808">Transferase</keyword>
<evidence type="ECO:0000313" key="4">
    <source>
        <dbReference type="EMBL" id="THJ34573.1"/>
    </source>
</evidence>
<evidence type="ECO:0000313" key="5">
    <source>
        <dbReference type="Proteomes" id="UP000306236"/>
    </source>
</evidence>
<dbReference type="InterPro" id="IPR001296">
    <property type="entry name" value="Glyco_trans_1"/>
</dbReference>
<dbReference type="Gene3D" id="3.40.50.2000">
    <property type="entry name" value="Glycogen Phosphorylase B"/>
    <property type="match status" value="1"/>
</dbReference>
<name>A0A4S5BTH2_9BURK</name>